<gene>
    <name evidence="2" type="ORF">M406DRAFT_74551</name>
</gene>
<protein>
    <submittedName>
        <fullName evidence="2">Uncharacterized protein</fullName>
    </submittedName>
</protein>
<dbReference type="OrthoDB" id="5230873at2759"/>
<dbReference type="EMBL" id="MU032351">
    <property type="protein sequence ID" value="KAF3761601.1"/>
    <property type="molecule type" value="Genomic_DNA"/>
</dbReference>
<comment type="caution">
    <text evidence="2">The sequence shown here is derived from an EMBL/GenBank/DDBJ whole genome shotgun (WGS) entry which is preliminary data.</text>
</comment>
<evidence type="ECO:0000313" key="2">
    <source>
        <dbReference type="EMBL" id="KAF3761601.1"/>
    </source>
</evidence>
<evidence type="ECO:0000256" key="1">
    <source>
        <dbReference type="SAM" id="SignalP"/>
    </source>
</evidence>
<keyword evidence="1" id="KW-0732">Signal</keyword>
<sequence length="185" mass="19561">MISFKYLTMLVLGAALTTASPAINTARASSDAAAPYFAYGTGVNGLPLWYGDGVAYLGKFHPSNVTNSANVTLTLSDKSIKTVVNKTNSADPDVGSSLLYINTVSGAFSEVGFTNDSSTDEHTTTGFGLLGTMLVWENSKGDLDSSWYAEPVTEDQTVYKLLWNTDLVSSDTAVAVVLKKTPPPS</sequence>
<evidence type="ECO:0000313" key="3">
    <source>
        <dbReference type="Proteomes" id="UP000803844"/>
    </source>
</evidence>
<dbReference type="GeneID" id="63842874"/>
<accession>A0A9P5CL30</accession>
<keyword evidence="3" id="KW-1185">Reference proteome</keyword>
<feature type="signal peptide" evidence="1">
    <location>
        <begin position="1"/>
        <end position="19"/>
    </location>
</feature>
<feature type="chain" id="PRO_5040355528" evidence="1">
    <location>
        <begin position="20"/>
        <end position="185"/>
    </location>
</feature>
<proteinExistence type="predicted"/>
<dbReference type="AlphaFoldDB" id="A0A9P5CL30"/>
<dbReference type="Proteomes" id="UP000803844">
    <property type="component" value="Unassembled WGS sequence"/>
</dbReference>
<name>A0A9P5CL30_CRYP1</name>
<organism evidence="2 3">
    <name type="scientific">Cryphonectria parasitica (strain ATCC 38755 / EP155)</name>
    <dbReference type="NCBI Taxonomy" id="660469"/>
    <lineage>
        <taxon>Eukaryota</taxon>
        <taxon>Fungi</taxon>
        <taxon>Dikarya</taxon>
        <taxon>Ascomycota</taxon>
        <taxon>Pezizomycotina</taxon>
        <taxon>Sordariomycetes</taxon>
        <taxon>Sordariomycetidae</taxon>
        <taxon>Diaporthales</taxon>
        <taxon>Cryphonectriaceae</taxon>
        <taxon>Cryphonectria-Endothia species complex</taxon>
        <taxon>Cryphonectria</taxon>
    </lineage>
</organism>
<dbReference type="RefSeq" id="XP_040772580.1">
    <property type="nucleotide sequence ID" value="XM_040925745.1"/>
</dbReference>
<reference evidence="2" key="1">
    <citation type="journal article" date="2020" name="Phytopathology">
        <title>Genome sequence of the chestnut blight fungus Cryphonectria parasitica EP155: A fundamental resource for an archetypical invasive plant pathogen.</title>
        <authorList>
            <person name="Crouch J.A."/>
            <person name="Dawe A."/>
            <person name="Aerts A."/>
            <person name="Barry K."/>
            <person name="Churchill A.C.L."/>
            <person name="Grimwood J."/>
            <person name="Hillman B."/>
            <person name="Milgroom M.G."/>
            <person name="Pangilinan J."/>
            <person name="Smith M."/>
            <person name="Salamov A."/>
            <person name="Schmutz J."/>
            <person name="Yadav J."/>
            <person name="Grigoriev I.V."/>
            <person name="Nuss D."/>
        </authorList>
    </citation>
    <scope>NUCLEOTIDE SEQUENCE</scope>
    <source>
        <strain evidence="2">EP155</strain>
    </source>
</reference>